<dbReference type="GO" id="GO:0016787">
    <property type="term" value="F:hydrolase activity"/>
    <property type="evidence" value="ECO:0007669"/>
    <property type="project" value="UniProtKB-KW"/>
</dbReference>
<reference evidence="3 4" key="1">
    <citation type="submission" date="2016-10" db="EMBL/GenBank/DDBJ databases">
        <authorList>
            <person name="de Groot N.N."/>
        </authorList>
    </citation>
    <scope>NUCLEOTIDE SEQUENCE [LARGE SCALE GENOMIC DNA]</scope>
    <source>
        <strain evidence="3 4">DSM 18684</strain>
    </source>
</reference>
<dbReference type="Proteomes" id="UP000199666">
    <property type="component" value="Unassembled WGS sequence"/>
</dbReference>
<dbReference type="Pfam" id="PF04909">
    <property type="entry name" value="Amidohydro_2"/>
    <property type="match status" value="1"/>
</dbReference>
<dbReference type="Gene3D" id="3.20.20.140">
    <property type="entry name" value="Metal-dependent hydrolases"/>
    <property type="match status" value="1"/>
</dbReference>
<accession>A0A1I2XYF3</accession>
<evidence type="ECO:0000256" key="1">
    <source>
        <dbReference type="ARBA" id="ARBA00023239"/>
    </source>
</evidence>
<dbReference type="PANTHER" id="PTHR21240:SF19">
    <property type="entry name" value="CATALYTIC_ HYDROLASE"/>
    <property type="match status" value="1"/>
</dbReference>
<evidence type="ECO:0000259" key="2">
    <source>
        <dbReference type="Pfam" id="PF04909"/>
    </source>
</evidence>
<feature type="domain" description="Amidohydrolase-related" evidence="2">
    <location>
        <begin position="158"/>
        <end position="311"/>
    </location>
</feature>
<dbReference type="SUPFAM" id="SSF51556">
    <property type="entry name" value="Metallo-dependent hydrolases"/>
    <property type="match status" value="1"/>
</dbReference>
<dbReference type="PANTHER" id="PTHR21240">
    <property type="entry name" value="2-AMINO-3-CARBOXYLMUCONATE-6-SEMIALDEHYDE DECARBOXYLASE"/>
    <property type="match status" value="1"/>
</dbReference>
<evidence type="ECO:0000313" key="4">
    <source>
        <dbReference type="Proteomes" id="UP000199666"/>
    </source>
</evidence>
<dbReference type="EMBL" id="FOPP01000006">
    <property type="protein sequence ID" value="SFH18435.1"/>
    <property type="molecule type" value="Genomic_DNA"/>
</dbReference>
<evidence type="ECO:0000313" key="3">
    <source>
        <dbReference type="EMBL" id="SFH18435.1"/>
    </source>
</evidence>
<name>A0A1I2XYF3_9SPHI</name>
<organism evidence="3 4">
    <name type="scientific">Pedobacter insulae</name>
    <dbReference type="NCBI Taxonomy" id="414048"/>
    <lineage>
        <taxon>Bacteria</taxon>
        <taxon>Pseudomonadati</taxon>
        <taxon>Bacteroidota</taxon>
        <taxon>Sphingobacteriia</taxon>
        <taxon>Sphingobacteriales</taxon>
        <taxon>Sphingobacteriaceae</taxon>
        <taxon>Pedobacter</taxon>
    </lineage>
</organism>
<dbReference type="STRING" id="414048.SAMN04489864_106119"/>
<sequence length="313" mass="35755">MISSDAEFCYPPFLLLYCHRYFRIFNLYECDYMKRLKLIIILLLGGTYDSYSQKIFDTHIHGEAKPDLQMQQLAGAGVYKAAISTSWDLQNTYRDKYKTELLFGLMLACPNGKVPYSGQPCFSNGKDLPDIKWVEQLIIAKKIDFIGEVLSQYYGISPSDKLLHPYYALAEKYNLPVGIHTGLAGPNHGSPNFRVSLGSPILMEELIIKFPKLKVWIMHTGYPFLADAIGVMSVYRNVYTDISAISNPYIIPKKEFYSIMKKLIDAGFEDRLMFGSDNGDIKQAIESVNNLDFLSTAQREKIFFKNAEVFFKK</sequence>
<dbReference type="InterPro" id="IPR006680">
    <property type="entry name" value="Amidohydro-rel"/>
</dbReference>
<protein>
    <submittedName>
        <fullName evidence="3">Amidohydrolase</fullName>
    </submittedName>
</protein>
<dbReference type="GO" id="GO:0016831">
    <property type="term" value="F:carboxy-lyase activity"/>
    <property type="evidence" value="ECO:0007669"/>
    <property type="project" value="InterPro"/>
</dbReference>
<dbReference type="AlphaFoldDB" id="A0A1I2XYF3"/>
<keyword evidence="3" id="KW-0378">Hydrolase</keyword>
<dbReference type="InterPro" id="IPR032465">
    <property type="entry name" value="ACMSD"/>
</dbReference>
<gene>
    <name evidence="3" type="ORF">SAMN04489864_106119</name>
</gene>
<dbReference type="InterPro" id="IPR032466">
    <property type="entry name" value="Metal_Hydrolase"/>
</dbReference>
<keyword evidence="4" id="KW-1185">Reference proteome</keyword>
<keyword evidence="1" id="KW-0456">Lyase</keyword>
<proteinExistence type="predicted"/>